<dbReference type="InterPro" id="IPR050354">
    <property type="entry name" value="F-box/kelch-repeat_ARATH"/>
</dbReference>
<evidence type="ECO:0000313" key="4">
    <source>
        <dbReference type="Proteomes" id="UP001558713"/>
    </source>
</evidence>
<dbReference type="EMBL" id="JBANAX010000720">
    <property type="protein sequence ID" value="KAL1195725.1"/>
    <property type="molecule type" value="Genomic_DNA"/>
</dbReference>
<evidence type="ECO:0000256" key="1">
    <source>
        <dbReference type="SAM" id="MobiDB-lite"/>
    </source>
</evidence>
<evidence type="ECO:0000313" key="3">
    <source>
        <dbReference type="EMBL" id="KAL1195725.1"/>
    </source>
</evidence>
<comment type="caution">
    <text evidence="3">The sequence shown here is derived from an EMBL/GenBank/DDBJ whole genome shotgun (WGS) entry which is preliminary data.</text>
</comment>
<gene>
    <name evidence="3" type="ORF">V5N11_035704</name>
</gene>
<accession>A0ABD0ZM63</accession>
<evidence type="ECO:0000259" key="2">
    <source>
        <dbReference type="Pfam" id="PF25210"/>
    </source>
</evidence>
<protein>
    <submittedName>
        <fullName evidence="3">F-box/kelch-repeat protein</fullName>
    </submittedName>
</protein>
<keyword evidence="4" id="KW-1185">Reference proteome</keyword>
<dbReference type="SMART" id="SM00612">
    <property type="entry name" value="Kelch"/>
    <property type="match status" value="1"/>
</dbReference>
<dbReference type="Gene3D" id="2.120.10.80">
    <property type="entry name" value="Kelch-type beta propeller"/>
    <property type="match status" value="1"/>
</dbReference>
<dbReference type="SUPFAM" id="SSF117281">
    <property type="entry name" value="Kelch motif"/>
    <property type="match status" value="1"/>
</dbReference>
<reference evidence="3 4" key="1">
    <citation type="submission" date="2024-04" db="EMBL/GenBank/DDBJ databases">
        <title>Genome assembly C_amara_ONT_v2.</title>
        <authorList>
            <person name="Yant L."/>
            <person name="Moore C."/>
            <person name="Slenker M."/>
        </authorList>
    </citation>
    <scope>NUCLEOTIDE SEQUENCE [LARGE SCALE GENOMIC DNA]</scope>
    <source>
        <tissue evidence="3">Leaf</tissue>
    </source>
</reference>
<dbReference type="Pfam" id="PF25210">
    <property type="entry name" value="Kelch_FKB95"/>
    <property type="match status" value="1"/>
</dbReference>
<dbReference type="PANTHER" id="PTHR24414:SF65">
    <property type="entry name" value="F-BOX DOMAIN-CONTAINING PROTEIN"/>
    <property type="match status" value="1"/>
</dbReference>
<organism evidence="3 4">
    <name type="scientific">Cardamine amara subsp. amara</name>
    <dbReference type="NCBI Taxonomy" id="228776"/>
    <lineage>
        <taxon>Eukaryota</taxon>
        <taxon>Viridiplantae</taxon>
        <taxon>Streptophyta</taxon>
        <taxon>Embryophyta</taxon>
        <taxon>Tracheophyta</taxon>
        <taxon>Spermatophyta</taxon>
        <taxon>Magnoliopsida</taxon>
        <taxon>eudicotyledons</taxon>
        <taxon>Gunneridae</taxon>
        <taxon>Pentapetalae</taxon>
        <taxon>rosids</taxon>
        <taxon>malvids</taxon>
        <taxon>Brassicales</taxon>
        <taxon>Brassicaceae</taxon>
        <taxon>Cardamineae</taxon>
        <taxon>Cardamine</taxon>
    </lineage>
</organism>
<dbReference type="InterPro" id="IPR006652">
    <property type="entry name" value="Kelch_1"/>
</dbReference>
<dbReference type="InterPro" id="IPR015915">
    <property type="entry name" value="Kelch-typ_b-propeller"/>
</dbReference>
<feature type="domain" description="FKB95-like N-terminal Kelch" evidence="2">
    <location>
        <begin position="52"/>
        <end position="332"/>
    </location>
</feature>
<feature type="compositionally biased region" description="Polar residues" evidence="1">
    <location>
        <begin position="1"/>
        <end position="12"/>
    </location>
</feature>
<feature type="region of interest" description="Disordered" evidence="1">
    <location>
        <begin position="1"/>
        <end position="30"/>
    </location>
</feature>
<name>A0ABD0ZM63_CARAN</name>
<proteinExistence type="predicted"/>
<dbReference type="AlphaFoldDB" id="A0ABD0ZM63"/>
<dbReference type="InterPro" id="IPR057499">
    <property type="entry name" value="Kelch_FKB95"/>
</dbReference>
<dbReference type="Proteomes" id="UP001558713">
    <property type="component" value="Unassembled WGS sequence"/>
</dbReference>
<dbReference type="PANTHER" id="PTHR24414">
    <property type="entry name" value="F-BOX/KELCH-REPEAT PROTEIN SKIP4"/>
    <property type="match status" value="1"/>
</dbReference>
<feature type="compositionally biased region" description="Basic and acidic residues" evidence="1">
    <location>
        <begin position="18"/>
        <end position="28"/>
    </location>
</feature>
<sequence length="348" mass="39666">MVTITEITSDDGSNGGDPNKKQQEKENQNENATQQQFLYALIGFPPLEIPRWFILHRINNSLQLSFIVSLPPLTPGSAVVTIGHDMYIFGGGLSPNPPLVNVSVVDCRFHTRRRLPNMRRGRYHAAAGVIDGKIYVIGGCIKQGGDWIEVFDVNTQRWVYEPVHGHGVPNYPNFVTSFDGVFGESVVLEDKIYILDRMCWLVYEPRRRRWKSLGDESVLREFWNGSCCVIDDLLYTIDPLSVLGYPIVVFDPKGKDWRTVKGVQRYELINYGNCQYKVANLGGKLVILCRYESLYGWDYDFMDRDIWCIVIALEKRDDGEILGHVESKSSVLSCFMLAMIEHSRTVTV</sequence>